<feature type="region of interest" description="Disordered" evidence="1">
    <location>
        <begin position="102"/>
        <end position="136"/>
    </location>
</feature>
<evidence type="ECO:0000256" key="2">
    <source>
        <dbReference type="SAM" id="SignalP"/>
    </source>
</evidence>
<evidence type="ECO:0000313" key="3">
    <source>
        <dbReference type="EMBL" id="MFC4360723.1"/>
    </source>
</evidence>
<proteinExistence type="predicted"/>
<keyword evidence="2" id="KW-0732">Signal</keyword>
<feature type="chain" id="PRO_5045456252" evidence="2">
    <location>
        <begin position="37"/>
        <end position="302"/>
    </location>
</feature>
<gene>
    <name evidence="3" type="ORF">ACFOX3_00345</name>
</gene>
<reference evidence="4" key="1">
    <citation type="journal article" date="2019" name="Int. J. Syst. Evol. Microbiol.">
        <title>The Global Catalogue of Microorganisms (GCM) 10K type strain sequencing project: providing services to taxonomists for standard genome sequencing and annotation.</title>
        <authorList>
            <consortium name="The Broad Institute Genomics Platform"/>
            <consortium name="The Broad Institute Genome Sequencing Center for Infectious Disease"/>
            <person name="Wu L."/>
            <person name="Ma J."/>
        </authorList>
    </citation>
    <scope>NUCLEOTIDE SEQUENCE [LARGE SCALE GENOMIC DNA]</scope>
    <source>
        <strain evidence="4">CECT 8570</strain>
    </source>
</reference>
<keyword evidence="4" id="KW-1185">Reference proteome</keyword>
<evidence type="ECO:0000256" key="1">
    <source>
        <dbReference type="SAM" id="MobiDB-lite"/>
    </source>
</evidence>
<accession>A0ABV8V0Q2</accession>
<protein>
    <submittedName>
        <fullName evidence="3">Uncharacterized protein</fullName>
    </submittedName>
</protein>
<comment type="caution">
    <text evidence="3">The sequence shown here is derived from an EMBL/GenBank/DDBJ whole genome shotgun (WGS) entry which is preliminary data.</text>
</comment>
<feature type="compositionally biased region" description="Polar residues" evidence="1">
    <location>
        <begin position="118"/>
        <end position="136"/>
    </location>
</feature>
<organism evidence="3 4">
    <name type="scientific">Simiduia curdlanivorans</name>
    <dbReference type="NCBI Taxonomy" id="1492769"/>
    <lineage>
        <taxon>Bacteria</taxon>
        <taxon>Pseudomonadati</taxon>
        <taxon>Pseudomonadota</taxon>
        <taxon>Gammaproteobacteria</taxon>
        <taxon>Cellvibrionales</taxon>
        <taxon>Cellvibrionaceae</taxon>
        <taxon>Simiduia</taxon>
    </lineage>
</organism>
<feature type="compositionally biased region" description="Basic residues" evidence="1">
    <location>
        <begin position="106"/>
        <end position="115"/>
    </location>
</feature>
<sequence length="302" mass="33914">MPIKHRNRSNGRRQISQLAAHTLLISSLFFAHASLAAEKSFCFAMAESYYEQLYCEIRAKGEGSNLPAFYQFKNNNEQTQALLLKRPAAKIGVEVKAPTLNSSAKKSNHSLKPKKAPSATNSTNTAQRPTTEPVPSTKNTIANLANAQGCRLNSQEILCGSQRYRLLTNLHNKHLSDSALAPTSKMALPRFTGNMQNEEQVRDYLYLAYEQYLNQMRSIGLAGVTTRFGKFSYLFYDYHDKGLDFANRFETLFHYLKKDKAALGVSEQPADSQGMTLAQCAWLSSQYYVCEHGNNNLVYAIQ</sequence>
<name>A0ABV8V0Q2_9GAMM</name>
<dbReference type="RefSeq" id="WP_290264494.1">
    <property type="nucleotide sequence ID" value="NZ_JAUFQG010000006.1"/>
</dbReference>
<dbReference type="Proteomes" id="UP001595840">
    <property type="component" value="Unassembled WGS sequence"/>
</dbReference>
<evidence type="ECO:0000313" key="4">
    <source>
        <dbReference type="Proteomes" id="UP001595840"/>
    </source>
</evidence>
<dbReference type="EMBL" id="JBHSCX010000001">
    <property type="protein sequence ID" value="MFC4360723.1"/>
    <property type="molecule type" value="Genomic_DNA"/>
</dbReference>
<feature type="signal peptide" evidence="2">
    <location>
        <begin position="1"/>
        <end position="36"/>
    </location>
</feature>